<evidence type="ECO:0000259" key="5">
    <source>
        <dbReference type="PROSITE" id="PS50072"/>
    </source>
</evidence>
<feature type="chain" id="PRO_5046542561" description="peptidylprolyl isomerase" evidence="4">
    <location>
        <begin position="23"/>
        <end position="223"/>
    </location>
</feature>
<dbReference type="SUPFAM" id="SSF50891">
    <property type="entry name" value="Cyclophilin-like"/>
    <property type="match status" value="1"/>
</dbReference>
<dbReference type="PROSITE" id="PS50072">
    <property type="entry name" value="CSA_PPIASE_2"/>
    <property type="match status" value="1"/>
</dbReference>
<evidence type="ECO:0000313" key="6">
    <source>
        <dbReference type="EMBL" id="MBJ6120557.1"/>
    </source>
</evidence>
<dbReference type="EMBL" id="JAELXS010000001">
    <property type="protein sequence ID" value="MBJ6120557.1"/>
    <property type="molecule type" value="Genomic_DNA"/>
</dbReference>
<keyword evidence="3 6" id="KW-0413">Isomerase</keyword>
<proteinExistence type="predicted"/>
<gene>
    <name evidence="6" type="ORF">JAO74_01995</name>
</gene>
<dbReference type="InterPro" id="IPR029000">
    <property type="entry name" value="Cyclophilin-like_dom_sf"/>
</dbReference>
<dbReference type="Gene3D" id="2.40.100.10">
    <property type="entry name" value="Cyclophilin-like"/>
    <property type="match status" value="1"/>
</dbReference>
<dbReference type="Proteomes" id="UP000640426">
    <property type="component" value="Unassembled WGS sequence"/>
</dbReference>
<dbReference type="PANTHER" id="PTHR43246">
    <property type="entry name" value="PEPTIDYL-PROLYL CIS-TRANS ISOMERASE CYP38, CHLOROPLASTIC"/>
    <property type="match status" value="1"/>
</dbReference>
<evidence type="ECO:0000256" key="3">
    <source>
        <dbReference type="ARBA" id="ARBA00023235"/>
    </source>
</evidence>
<comment type="caution">
    <text evidence="6">The sequence shown here is derived from an EMBL/GenBank/DDBJ whole genome shotgun (WGS) entry which is preliminary data.</text>
</comment>
<dbReference type="Pfam" id="PF00160">
    <property type="entry name" value="Pro_isomerase"/>
    <property type="match status" value="1"/>
</dbReference>
<reference evidence="7" key="1">
    <citation type="submission" date="2020-12" db="EMBL/GenBank/DDBJ databases">
        <title>Hymenobacter sp.</title>
        <authorList>
            <person name="Kim M.K."/>
        </authorList>
    </citation>
    <scope>NUCLEOTIDE SEQUENCE [LARGE SCALE GENOMIC DNA]</scope>
    <source>
        <strain evidence="7">BT553</strain>
    </source>
</reference>
<dbReference type="GO" id="GO:0016853">
    <property type="term" value="F:isomerase activity"/>
    <property type="evidence" value="ECO:0007669"/>
    <property type="project" value="UniProtKB-KW"/>
</dbReference>
<organism evidence="6 7">
    <name type="scientific">Sphingomonas mollis</name>
    <dbReference type="NCBI Taxonomy" id="2795726"/>
    <lineage>
        <taxon>Bacteria</taxon>
        <taxon>Pseudomonadati</taxon>
        <taxon>Pseudomonadota</taxon>
        <taxon>Alphaproteobacteria</taxon>
        <taxon>Sphingomonadales</taxon>
        <taxon>Sphingomonadaceae</taxon>
        <taxon>Sphingomonas</taxon>
    </lineage>
</organism>
<feature type="domain" description="PPIase cyclophilin-type" evidence="5">
    <location>
        <begin position="56"/>
        <end position="196"/>
    </location>
</feature>
<accession>A0ABS0XKJ9</accession>
<keyword evidence="4" id="KW-0732">Signal</keyword>
<evidence type="ECO:0000256" key="2">
    <source>
        <dbReference type="ARBA" id="ARBA00023110"/>
    </source>
</evidence>
<feature type="signal peptide" evidence="4">
    <location>
        <begin position="1"/>
        <end position="22"/>
    </location>
</feature>
<dbReference type="InterPro" id="IPR002130">
    <property type="entry name" value="Cyclophilin-type_PPIase_dom"/>
</dbReference>
<name>A0ABS0XKJ9_9SPHN</name>
<evidence type="ECO:0000256" key="4">
    <source>
        <dbReference type="SAM" id="SignalP"/>
    </source>
</evidence>
<dbReference type="InterPro" id="IPR044665">
    <property type="entry name" value="E_coli_cyclophilin_A-like"/>
</dbReference>
<keyword evidence="7" id="KW-1185">Reference proteome</keyword>
<evidence type="ECO:0000256" key="1">
    <source>
        <dbReference type="ARBA" id="ARBA00013194"/>
    </source>
</evidence>
<dbReference type="EC" id="5.2.1.8" evidence="1"/>
<protein>
    <recommendedName>
        <fullName evidence="1">peptidylprolyl isomerase</fullName>
        <ecNumber evidence="1">5.2.1.8</ecNumber>
    </recommendedName>
</protein>
<keyword evidence="2" id="KW-0697">Rotamase</keyword>
<dbReference type="RefSeq" id="WP_199034502.1">
    <property type="nucleotide sequence ID" value="NZ_JAELXS010000001.1"/>
</dbReference>
<evidence type="ECO:0000313" key="7">
    <source>
        <dbReference type="Proteomes" id="UP000640426"/>
    </source>
</evidence>
<sequence length="223" mass="23576">MNHRFALLALSCLTIAAAPQMAPQVSSLPEPAPSPILPPAPKRYATVGVTIVTSEGPIVLELERERAPVTTANFLRYVDGNRFDGTTFYRAMKLGEAGLIQGGVRNATKLVYPPIAHEPTTKTGLTHDDGAISLGRAEPGTGRGDFFIMVGSVPTLDANPATGDKLGYAVFGHVTSGMEIVRHILGEATSPTAGPPGMKGQMLVAPVRILTVRRVVIANRTSR</sequence>